<evidence type="ECO:0000256" key="2">
    <source>
        <dbReference type="ARBA" id="ARBA00009765"/>
    </source>
</evidence>
<evidence type="ECO:0000256" key="4">
    <source>
        <dbReference type="ARBA" id="ARBA00022475"/>
    </source>
</evidence>
<dbReference type="InterPro" id="IPR002523">
    <property type="entry name" value="MgTranspt_CorA/ZnTranspt_ZntB"/>
</dbReference>
<comment type="function">
    <text evidence="8">Mediates influx of magnesium ions.</text>
</comment>
<dbReference type="FunFam" id="1.20.58.340:FF:000012">
    <property type="entry name" value="Magnesium transport protein CorA"/>
    <property type="match status" value="1"/>
</dbReference>
<evidence type="ECO:0000256" key="3">
    <source>
        <dbReference type="ARBA" id="ARBA00022448"/>
    </source>
</evidence>
<keyword evidence="8" id="KW-0406">Ion transport</keyword>
<dbReference type="Proteomes" id="UP000593765">
    <property type="component" value="Chromosome"/>
</dbReference>
<dbReference type="GO" id="GO:0015087">
    <property type="term" value="F:cobalt ion transmembrane transporter activity"/>
    <property type="evidence" value="ECO:0007669"/>
    <property type="project" value="UniProtKB-UniRule"/>
</dbReference>
<name>A0A7M2WRQ2_9BACT</name>
<evidence type="ECO:0000256" key="6">
    <source>
        <dbReference type="ARBA" id="ARBA00022989"/>
    </source>
</evidence>
<keyword evidence="4 8" id="KW-1003">Cell membrane</keyword>
<keyword evidence="10" id="KW-1185">Reference proteome</keyword>
<evidence type="ECO:0000256" key="7">
    <source>
        <dbReference type="ARBA" id="ARBA00023136"/>
    </source>
</evidence>
<keyword evidence="5 8" id="KW-0812">Transmembrane</keyword>
<dbReference type="PANTHER" id="PTHR46494:SF1">
    <property type="entry name" value="CORA FAMILY METAL ION TRANSPORTER (EUROFUNG)"/>
    <property type="match status" value="1"/>
</dbReference>
<proteinExistence type="inferred from homology"/>
<dbReference type="InterPro" id="IPR004488">
    <property type="entry name" value="Mg/Co-transport_prot_CorA"/>
</dbReference>
<organism evidence="9 10">
    <name type="scientific">Humisphaera borealis</name>
    <dbReference type="NCBI Taxonomy" id="2807512"/>
    <lineage>
        <taxon>Bacteria</taxon>
        <taxon>Pseudomonadati</taxon>
        <taxon>Planctomycetota</taxon>
        <taxon>Phycisphaerae</taxon>
        <taxon>Tepidisphaerales</taxon>
        <taxon>Tepidisphaeraceae</taxon>
        <taxon>Humisphaera</taxon>
    </lineage>
</organism>
<evidence type="ECO:0000256" key="1">
    <source>
        <dbReference type="ARBA" id="ARBA00004651"/>
    </source>
</evidence>
<reference evidence="9 10" key="1">
    <citation type="submission" date="2020-10" db="EMBL/GenBank/DDBJ databases">
        <title>Wide distribution of Phycisphaera-like planctomycetes from WD2101 soil group in peatlands and genome analysis of the first cultivated representative.</title>
        <authorList>
            <person name="Dedysh S.N."/>
            <person name="Beletsky A.V."/>
            <person name="Ivanova A."/>
            <person name="Kulichevskaya I.S."/>
            <person name="Suzina N.E."/>
            <person name="Philippov D.A."/>
            <person name="Rakitin A.L."/>
            <person name="Mardanov A.V."/>
            <person name="Ravin N.V."/>
        </authorList>
    </citation>
    <scope>NUCLEOTIDE SEQUENCE [LARGE SCALE GENOMIC DNA]</scope>
    <source>
        <strain evidence="9 10">M1803</strain>
    </source>
</reference>
<keyword evidence="6 8" id="KW-1133">Transmembrane helix</keyword>
<dbReference type="EMBL" id="CP063458">
    <property type="protein sequence ID" value="QOV88225.1"/>
    <property type="molecule type" value="Genomic_DNA"/>
</dbReference>
<dbReference type="AlphaFoldDB" id="A0A7M2WRQ2"/>
<gene>
    <name evidence="8 9" type="primary">corA</name>
    <name evidence="9" type="ORF">IPV69_18475</name>
</gene>
<dbReference type="RefSeq" id="WP_206291199.1">
    <property type="nucleotide sequence ID" value="NZ_CP063458.1"/>
</dbReference>
<dbReference type="Gene3D" id="1.20.58.340">
    <property type="entry name" value="Magnesium transport protein CorA, transmembrane region"/>
    <property type="match status" value="2"/>
</dbReference>
<feature type="transmembrane region" description="Helical" evidence="8">
    <location>
        <begin position="273"/>
        <end position="292"/>
    </location>
</feature>
<keyword evidence="8" id="KW-0460">Magnesium</keyword>
<dbReference type="NCBIfam" id="TIGR00383">
    <property type="entry name" value="corA"/>
    <property type="match status" value="1"/>
</dbReference>
<evidence type="ECO:0000256" key="5">
    <source>
        <dbReference type="ARBA" id="ARBA00022692"/>
    </source>
</evidence>
<accession>A0A7M2WRQ2</accession>
<dbReference type="SUPFAM" id="SSF143865">
    <property type="entry name" value="CorA soluble domain-like"/>
    <property type="match status" value="1"/>
</dbReference>
<dbReference type="GO" id="GO:0050897">
    <property type="term" value="F:cobalt ion binding"/>
    <property type="evidence" value="ECO:0007669"/>
    <property type="project" value="TreeGrafter"/>
</dbReference>
<dbReference type="KEGG" id="hbs:IPV69_18475"/>
<evidence type="ECO:0000313" key="10">
    <source>
        <dbReference type="Proteomes" id="UP000593765"/>
    </source>
</evidence>
<dbReference type="GO" id="GO:0015095">
    <property type="term" value="F:magnesium ion transmembrane transporter activity"/>
    <property type="evidence" value="ECO:0007669"/>
    <property type="project" value="UniProtKB-UniRule"/>
</dbReference>
<feature type="transmembrane region" description="Helical" evidence="8">
    <location>
        <begin position="312"/>
        <end position="331"/>
    </location>
</feature>
<protein>
    <recommendedName>
        <fullName evidence="8">Magnesium transport protein CorA</fullName>
    </recommendedName>
</protein>
<comment type="subcellular location">
    <subcellularLocation>
        <location evidence="1">Cell membrane</location>
        <topology evidence="1">Multi-pass membrane protein</topology>
    </subcellularLocation>
    <subcellularLocation>
        <location evidence="8">Membrane</location>
        <topology evidence="8">Multi-pass membrane protein</topology>
    </subcellularLocation>
</comment>
<comment type="similarity">
    <text evidence="2 8">Belongs to the CorA metal ion transporter (MIT) (TC 1.A.35) family.</text>
</comment>
<dbReference type="InterPro" id="IPR045863">
    <property type="entry name" value="CorA_TM1_TM2"/>
</dbReference>
<evidence type="ECO:0000256" key="8">
    <source>
        <dbReference type="RuleBase" id="RU362010"/>
    </source>
</evidence>
<evidence type="ECO:0000313" key="9">
    <source>
        <dbReference type="EMBL" id="QOV88225.1"/>
    </source>
</evidence>
<keyword evidence="3 8" id="KW-0813">Transport</keyword>
<sequence length="364" mass="41952">MLTAFILSADGTVSRDSSEASLAAAVRDPQTTFWLDMCKPTDEEISLLDDVFGFHPLAIEDTIGYSQRPKIESYNHIGDACKSGYFYMVFHGPDLETFRQKLRTKELDIFVSDRYMVTIRDERIKSVDEVLGKAEAGPERVLARGTDVLLYSILDHMIDNYEPILDYLQDALDDLEERALLRPEPSVLTSISVKKRELLNLRRIVAPQREVVAQLTRGDVPFIREGTRVFMRDVQDHLIRIVEMVELYRDLVVGARDIYLSSISNRLNEIMKTLTMITVFALPLTVGTGFFGMNFKEDVSFFDWMLTHPMGFWIATALTVGTIGGIFYWFYRKGWLRREERINELPEDWTRAGRRPHEEGEKES</sequence>
<keyword evidence="7 8" id="KW-0472">Membrane</keyword>
<dbReference type="Gene3D" id="3.30.460.20">
    <property type="entry name" value="CorA soluble domain-like"/>
    <property type="match status" value="1"/>
</dbReference>
<dbReference type="GO" id="GO:0005886">
    <property type="term" value="C:plasma membrane"/>
    <property type="evidence" value="ECO:0007669"/>
    <property type="project" value="UniProtKB-SubCell"/>
</dbReference>
<dbReference type="InterPro" id="IPR045861">
    <property type="entry name" value="CorA_cytoplasmic_dom"/>
</dbReference>
<dbReference type="SUPFAM" id="SSF144083">
    <property type="entry name" value="Magnesium transport protein CorA, transmembrane region"/>
    <property type="match status" value="1"/>
</dbReference>
<dbReference type="GO" id="GO:0000287">
    <property type="term" value="F:magnesium ion binding"/>
    <property type="evidence" value="ECO:0007669"/>
    <property type="project" value="TreeGrafter"/>
</dbReference>
<dbReference type="Pfam" id="PF01544">
    <property type="entry name" value="CorA"/>
    <property type="match status" value="1"/>
</dbReference>
<dbReference type="CDD" id="cd12822">
    <property type="entry name" value="TmCorA-like"/>
    <property type="match status" value="1"/>
</dbReference>
<dbReference type="PANTHER" id="PTHR46494">
    <property type="entry name" value="CORA FAMILY METAL ION TRANSPORTER (EUROFUNG)"/>
    <property type="match status" value="1"/>
</dbReference>